<evidence type="ECO:0000313" key="1">
    <source>
        <dbReference type="EMBL" id="SEG12949.1"/>
    </source>
</evidence>
<evidence type="ECO:0008006" key="3">
    <source>
        <dbReference type="Google" id="ProtNLM"/>
    </source>
</evidence>
<evidence type="ECO:0000313" key="2">
    <source>
        <dbReference type="Proteomes" id="UP000236738"/>
    </source>
</evidence>
<name>A0A1H5XMG1_9FLAO</name>
<dbReference type="Proteomes" id="UP000236738">
    <property type="component" value="Unassembled WGS sequence"/>
</dbReference>
<protein>
    <recommendedName>
        <fullName evidence="3">Lipocalin-like domain-containing protein</fullName>
    </recommendedName>
</protein>
<organism evidence="1 2">
    <name type="scientific">Halpernia humi</name>
    <dbReference type="NCBI Taxonomy" id="493375"/>
    <lineage>
        <taxon>Bacteria</taxon>
        <taxon>Pseudomonadati</taxon>
        <taxon>Bacteroidota</taxon>
        <taxon>Flavobacteriia</taxon>
        <taxon>Flavobacteriales</taxon>
        <taxon>Weeksellaceae</taxon>
        <taxon>Chryseobacterium group</taxon>
        <taxon>Halpernia</taxon>
    </lineage>
</organism>
<keyword evidence="2" id="KW-1185">Reference proteome</keyword>
<dbReference type="EMBL" id="FNUS01000003">
    <property type="protein sequence ID" value="SEG12949.1"/>
    <property type="molecule type" value="Genomic_DNA"/>
</dbReference>
<dbReference type="AlphaFoldDB" id="A0A1H5XMG1"/>
<sequence>MGNWKVVKVLNELGNKDLTKGFNSSIFKFDKNFNFALKSSDKNPLFSQIESMTKNSKWKIDPQKNRVKIGNKNDNYTTMFIEVERKNEKTIFHLTESNINLEVEKIEKN</sequence>
<proteinExistence type="predicted"/>
<gene>
    <name evidence="1" type="ORF">SAMN05421847_1486</name>
</gene>
<reference evidence="2" key="1">
    <citation type="submission" date="2016-10" db="EMBL/GenBank/DDBJ databases">
        <authorList>
            <person name="Varghese N."/>
            <person name="Submissions S."/>
        </authorList>
    </citation>
    <scope>NUCLEOTIDE SEQUENCE [LARGE SCALE GENOMIC DNA]</scope>
    <source>
        <strain evidence="2">DSM 21580</strain>
    </source>
</reference>
<accession>A0A1H5XMG1</accession>